<proteinExistence type="inferred from homology"/>
<reference evidence="8" key="1">
    <citation type="journal article" date="2019" name="G3 (Bethesda)">
        <title>Genome Assemblies of Two Rare Opportunistic Yeast Pathogens: Diutina rugosa (syn. Candida rugosa) and Trichomonascus ciferrii (syn. Candida ciferrii).</title>
        <authorList>
            <person name="Mixao V."/>
            <person name="Saus E."/>
            <person name="Hansen A.P."/>
            <person name="Lass-Florl C."/>
            <person name="Gabaldon T."/>
        </authorList>
    </citation>
    <scope>NUCLEOTIDE SEQUENCE</scope>
    <source>
        <strain evidence="8">CBS 4856</strain>
    </source>
</reference>
<comment type="similarity">
    <text evidence="1">Belongs to the aldo/keto reductase family.</text>
</comment>
<dbReference type="PRINTS" id="PR00069">
    <property type="entry name" value="ALDKETRDTASE"/>
</dbReference>
<protein>
    <recommendedName>
        <fullName evidence="7">NADP-dependent oxidoreductase domain-containing protein</fullName>
    </recommendedName>
</protein>
<dbReference type="Gene3D" id="3.20.20.100">
    <property type="entry name" value="NADP-dependent oxidoreductase domain"/>
    <property type="match status" value="1"/>
</dbReference>
<evidence type="ECO:0000256" key="6">
    <source>
        <dbReference type="PIRSR" id="PIRSR000097-3"/>
    </source>
</evidence>
<dbReference type="VEuPathDB" id="FungiDB:TRICI_005509"/>
<comment type="caution">
    <text evidence="8">The sequence shown here is derived from an EMBL/GenBank/DDBJ whole genome shotgun (WGS) entry which is preliminary data.</text>
</comment>
<dbReference type="InterPro" id="IPR036812">
    <property type="entry name" value="NAD(P)_OxRdtase_dom_sf"/>
</dbReference>
<gene>
    <name evidence="8" type="ORF">TRICI_005509</name>
</gene>
<evidence type="ECO:0000256" key="1">
    <source>
        <dbReference type="ARBA" id="ARBA00007905"/>
    </source>
</evidence>
<dbReference type="OrthoDB" id="416253at2759"/>
<evidence type="ECO:0000313" key="9">
    <source>
        <dbReference type="Proteomes" id="UP000761534"/>
    </source>
</evidence>
<evidence type="ECO:0000256" key="2">
    <source>
        <dbReference type="ARBA" id="ARBA00022857"/>
    </source>
</evidence>
<dbReference type="AlphaFoldDB" id="A0A642UWN8"/>
<evidence type="ECO:0000256" key="4">
    <source>
        <dbReference type="PIRSR" id="PIRSR000097-1"/>
    </source>
</evidence>
<sequence length="315" mass="36067">MATICKKTVKLNSGYEMPMLGLGTFRASNDDGYKAILHALKIGYRHLDTATMYENEKEVGQAIKDSGIPREEIFLTTKLNNRDHRHPAKALDESLERLGVDYVDLYLMHWPVPLKDHGTEVIPRDADGYRDTDFEWSHVKTWELMQELPKTGKVRSIGVSNYDTVLYDELLNAPTTKITPAVNQVELHPYLPEFKLVEISREKGIVLTAYCPLGAAEVPVIQDEDVVRLAEKYNVTPAQVVLSWDIQRGVVAIPKSATPSRLESNLKTINLAPEDLELVSNLYKKQHFRRCRFDWRIKMHHDDDDWYDGNPPPKK</sequence>
<evidence type="ECO:0000256" key="3">
    <source>
        <dbReference type="ARBA" id="ARBA00023002"/>
    </source>
</evidence>
<dbReference type="PROSITE" id="PS00062">
    <property type="entry name" value="ALDOKETO_REDUCTASE_2"/>
    <property type="match status" value="1"/>
</dbReference>
<dbReference type="PANTHER" id="PTHR43827:SF3">
    <property type="entry name" value="NADP-DEPENDENT OXIDOREDUCTASE DOMAIN-CONTAINING PROTEIN"/>
    <property type="match status" value="1"/>
</dbReference>
<accession>A0A642UWN8</accession>
<feature type="domain" description="NADP-dependent oxidoreductase" evidence="7">
    <location>
        <begin position="20"/>
        <end position="279"/>
    </location>
</feature>
<keyword evidence="2" id="KW-0521">NADP</keyword>
<dbReference type="GO" id="GO:0016616">
    <property type="term" value="F:oxidoreductase activity, acting on the CH-OH group of donors, NAD or NADP as acceptor"/>
    <property type="evidence" value="ECO:0007669"/>
    <property type="project" value="UniProtKB-ARBA"/>
</dbReference>
<evidence type="ECO:0000259" key="7">
    <source>
        <dbReference type="Pfam" id="PF00248"/>
    </source>
</evidence>
<dbReference type="InterPro" id="IPR023210">
    <property type="entry name" value="NADP_OxRdtase_dom"/>
</dbReference>
<dbReference type="InterPro" id="IPR018170">
    <property type="entry name" value="Aldo/ket_reductase_CS"/>
</dbReference>
<dbReference type="EMBL" id="SWFS01000431">
    <property type="protein sequence ID" value="KAA8904283.1"/>
    <property type="molecule type" value="Genomic_DNA"/>
</dbReference>
<evidence type="ECO:0000313" key="8">
    <source>
        <dbReference type="EMBL" id="KAA8904283.1"/>
    </source>
</evidence>
<dbReference type="SUPFAM" id="SSF51430">
    <property type="entry name" value="NAD(P)-linked oxidoreductase"/>
    <property type="match status" value="1"/>
</dbReference>
<dbReference type="PANTHER" id="PTHR43827">
    <property type="entry name" value="2,5-DIKETO-D-GLUCONIC ACID REDUCTASE"/>
    <property type="match status" value="1"/>
</dbReference>
<evidence type="ECO:0000256" key="5">
    <source>
        <dbReference type="PIRSR" id="PIRSR000097-2"/>
    </source>
</evidence>
<name>A0A642UWN8_9ASCO</name>
<dbReference type="PIRSF" id="PIRSF000097">
    <property type="entry name" value="AKR"/>
    <property type="match status" value="1"/>
</dbReference>
<organism evidence="8 9">
    <name type="scientific">Trichomonascus ciferrii</name>
    <dbReference type="NCBI Taxonomy" id="44093"/>
    <lineage>
        <taxon>Eukaryota</taxon>
        <taxon>Fungi</taxon>
        <taxon>Dikarya</taxon>
        <taxon>Ascomycota</taxon>
        <taxon>Saccharomycotina</taxon>
        <taxon>Dipodascomycetes</taxon>
        <taxon>Dipodascales</taxon>
        <taxon>Trichomonascaceae</taxon>
        <taxon>Trichomonascus</taxon>
        <taxon>Trichomonascus ciferrii complex</taxon>
    </lineage>
</organism>
<feature type="active site" description="Proton donor" evidence="4">
    <location>
        <position position="53"/>
    </location>
</feature>
<keyword evidence="3" id="KW-0560">Oxidoreductase</keyword>
<dbReference type="Pfam" id="PF00248">
    <property type="entry name" value="Aldo_ket_red"/>
    <property type="match status" value="1"/>
</dbReference>
<dbReference type="Proteomes" id="UP000761534">
    <property type="component" value="Unassembled WGS sequence"/>
</dbReference>
<feature type="binding site" evidence="5">
    <location>
        <position position="109"/>
    </location>
    <ligand>
        <name>substrate</name>
    </ligand>
</feature>
<dbReference type="PROSITE" id="PS00798">
    <property type="entry name" value="ALDOKETO_REDUCTASE_1"/>
    <property type="match status" value="1"/>
</dbReference>
<feature type="site" description="Lowers pKa of active site Tyr" evidence="6">
    <location>
        <position position="78"/>
    </location>
</feature>
<keyword evidence="9" id="KW-1185">Reference proteome</keyword>
<dbReference type="InterPro" id="IPR020471">
    <property type="entry name" value="AKR"/>
</dbReference>
<dbReference type="FunFam" id="3.20.20.100:FF:000002">
    <property type="entry name" value="2,5-diketo-D-gluconic acid reductase A"/>
    <property type="match status" value="1"/>
</dbReference>